<feature type="domain" description="DUF306" evidence="1">
    <location>
        <begin position="17"/>
        <end position="92"/>
    </location>
</feature>
<evidence type="ECO:0000259" key="1">
    <source>
        <dbReference type="Pfam" id="PF03724"/>
    </source>
</evidence>
<dbReference type="InterPro" id="IPR038670">
    <property type="entry name" value="HslJ-like_sf"/>
</dbReference>
<accession>A0ABQ5QNE5</accession>
<reference evidence="2" key="1">
    <citation type="submission" date="2022-12" db="EMBL/GenBank/DDBJ databases">
        <title>New Phytohabitans aurantiacus sp. RD004123 nov., an actinomycete isolated from soil.</title>
        <authorList>
            <person name="Triningsih D.W."/>
            <person name="Harunari E."/>
            <person name="Igarashi Y."/>
        </authorList>
    </citation>
    <scope>NUCLEOTIDE SEQUENCE</scope>
    <source>
        <strain evidence="2">RD004123</strain>
    </source>
</reference>
<dbReference type="PANTHER" id="PTHR35535">
    <property type="entry name" value="HEAT SHOCK PROTEIN HSLJ"/>
    <property type="match status" value="1"/>
</dbReference>
<dbReference type="InterPro" id="IPR053147">
    <property type="entry name" value="Hsp_HslJ-like"/>
</dbReference>
<dbReference type="Pfam" id="PF03724">
    <property type="entry name" value="META"/>
    <property type="match status" value="2"/>
</dbReference>
<feature type="domain" description="DUF306" evidence="1">
    <location>
        <begin position="108"/>
        <end position="215"/>
    </location>
</feature>
<protein>
    <recommendedName>
        <fullName evidence="1">DUF306 domain-containing protein</fullName>
    </recommendedName>
</protein>
<dbReference type="Proteomes" id="UP001144280">
    <property type="component" value="Unassembled WGS sequence"/>
</dbReference>
<keyword evidence="3" id="KW-1185">Reference proteome</keyword>
<comment type="caution">
    <text evidence="2">The sequence shown here is derived from an EMBL/GenBank/DDBJ whole genome shotgun (WGS) entry which is preliminary data.</text>
</comment>
<name>A0ABQ5QNE5_9ACTN</name>
<evidence type="ECO:0000313" key="3">
    <source>
        <dbReference type="Proteomes" id="UP001144280"/>
    </source>
</evidence>
<proteinExistence type="predicted"/>
<evidence type="ECO:0000313" key="2">
    <source>
        <dbReference type="EMBL" id="GLH96206.1"/>
    </source>
</evidence>
<dbReference type="Gene3D" id="2.40.128.270">
    <property type="match status" value="2"/>
</dbReference>
<dbReference type="PANTHER" id="PTHR35535:SF2">
    <property type="entry name" value="DUF306 DOMAIN-CONTAINING PROTEIN"/>
    <property type="match status" value="1"/>
</dbReference>
<sequence length="221" mass="23300">MTENGQPRALVPGTRIRIDFPDGKVNAGAGCGQINGAAAINGSQLVVSGVNLFRNGCTNDAAYAQDAWLAAFLDRDPTVRLHGHKLVLTDGTIRFTLTDSPAVATDPPLIGTYWVIEALVENGVTTTPRPFPQPYLVFQADGTVVAFAGCNWITSSAAHHDGGATLGEADTTKRSCAIENPLFENRLFAVLDAGEVTLQIEAGRLTVDRAGGPALLLRSES</sequence>
<gene>
    <name evidence="2" type="ORF">Pa4123_14790</name>
</gene>
<organism evidence="2 3">
    <name type="scientific">Phytohabitans aurantiacus</name>
    <dbReference type="NCBI Taxonomy" id="3016789"/>
    <lineage>
        <taxon>Bacteria</taxon>
        <taxon>Bacillati</taxon>
        <taxon>Actinomycetota</taxon>
        <taxon>Actinomycetes</taxon>
        <taxon>Micromonosporales</taxon>
        <taxon>Micromonosporaceae</taxon>
    </lineage>
</organism>
<dbReference type="EMBL" id="BSDI01000006">
    <property type="protein sequence ID" value="GLH96206.1"/>
    <property type="molecule type" value="Genomic_DNA"/>
</dbReference>
<dbReference type="InterPro" id="IPR005184">
    <property type="entry name" value="DUF306_Meta_HslJ"/>
</dbReference>